<dbReference type="AlphaFoldDB" id="A0A1U7N509"/>
<sequence length="60" mass="6886">MRDLEQLTKDIQELPEDAQKIIADIMGASPKSCLTRWCVTGRPVQTLTTRRKMKAPLKHH</sequence>
<accession>A0A1U7N509</accession>
<proteinExistence type="predicted"/>
<name>A0A1U7N509_9CYAN</name>
<comment type="caution">
    <text evidence="1">The sequence shown here is derived from an EMBL/GenBank/DDBJ whole genome shotgun (WGS) entry which is preliminary data.</text>
</comment>
<keyword evidence="2" id="KW-1185">Reference proteome</keyword>
<protein>
    <submittedName>
        <fullName evidence="1">Uncharacterized protein</fullName>
    </submittedName>
</protein>
<gene>
    <name evidence="1" type="ORF">BJP37_20520</name>
</gene>
<reference evidence="1 2" key="1">
    <citation type="submission" date="2016-10" db="EMBL/GenBank/DDBJ databases">
        <title>Comparative genomics uncovers the prolific and rare metabolic potential of the cyanobacterial genus Moorea.</title>
        <authorList>
            <person name="Leao T."/>
            <person name="Castelao G."/>
            <person name="Korobeynikov A."/>
            <person name="Monroe E.A."/>
            <person name="Podell S."/>
            <person name="Glukhov E."/>
            <person name="Allen E."/>
            <person name="Gerwick W.H."/>
            <person name="Gerwick L."/>
        </authorList>
    </citation>
    <scope>NUCLEOTIDE SEQUENCE [LARGE SCALE GENOMIC DNA]</scope>
    <source>
        <strain evidence="1 2">PNG5-198</strain>
    </source>
</reference>
<dbReference type="EMBL" id="MKZS01000001">
    <property type="protein sequence ID" value="OLT61043.1"/>
    <property type="molecule type" value="Genomic_DNA"/>
</dbReference>
<dbReference type="Proteomes" id="UP000186657">
    <property type="component" value="Unassembled WGS sequence"/>
</dbReference>
<evidence type="ECO:0000313" key="2">
    <source>
        <dbReference type="Proteomes" id="UP000186657"/>
    </source>
</evidence>
<organism evidence="1 2">
    <name type="scientific">Moorena bouillonii PNG</name>
    <dbReference type="NCBI Taxonomy" id="568701"/>
    <lineage>
        <taxon>Bacteria</taxon>
        <taxon>Bacillati</taxon>
        <taxon>Cyanobacteriota</taxon>
        <taxon>Cyanophyceae</taxon>
        <taxon>Coleofasciculales</taxon>
        <taxon>Coleofasciculaceae</taxon>
        <taxon>Moorena</taxon>
    </lineage>
</organism>
<evidence type="ECO:0000313" key="1">
    <source>
        <dbReference type="EMBL" id="OLT61043.1"/>
    </source>
</evidence>